<feature type="transmembrane region" description="Helical" evidence="1">
    <location>
        <begin position="201"/>
        <end position="219"/>
    </location>
</feature>
<dbReference type="RefSeq" id="WP_149566547.1">
    <property type="nucleotide sequence ID" value="NZ_CP035807.1"/>
</dbReference>
<dbReference type="Pfam" id="PF07695">
    <property type="entry name" value="7TMR-DISM_7TM"/>
    <property type="match status" value="1"/>
</dbReference>
<dbReference type="AlphaFoldDB" id="A0A5C1Q7D3"/>
<sequence length="659" mass="75860">MIKNIILLPIITLFLTSCNLNHNLIEIDGKWDLYKNKFIKTEKIENNKPDYNLYLSGSSIDKLQDYEYLYGTVSTEIDVTVGENYTLYTSGFFSSSRIWIDDVLVGQFGEVSDSMKDSTPVIKRALMNFVPKSDKAHIVIEFSNFHFKNKWLFKWMLYGKSEDVIDIYIKSQSKDYFTTGLLLICSVLFILMFLINIKNKYNLYFSLFTLSYGIRSYLIKNTTIQDIIPWVTWAMEFQFNKASELWALTFILLFFTSLYPLEFKTRFSLFFTIISLASSFLAFLPLNIFNKFNILTIMHIEVLIAGTYIISKLVRTVKKRRKYSLLALTSIVLFFLSIVFDIVSNTLFIAFDYYSAQFVFIVVITMFIMIGQKRVESTNFIKDKERINANTRVLFSKFVPITILKKLGNMKLEDRDAGEFIVEPVTMVYIDIRDFTKLSESLTPKENFTMINDFYDIVGNEVVNFGGYIESYGGDGVRAIFECPPDYAVKATLKISDKVASTTGIRIGMSLHFGRVVLGTIGSKNRVQATAVSEVTRVLGYMDSFNSKMGIEILITKSVYALSSLKKEDILTLGDIILKGEDEPITLYQVIPKTYILDPLFKEAFENGVKSIALKNYPKAYGYFSLAANYNNSHILTKYYLKELEIFFKLRCITFNLKV</sequence>
<dbReference type="CDD" id="cd07302">
    <property type="entry name" value="CHD"/>
    <property type="match status" value="1"/>
</dbReference>
<dbReference type="PROSITE" id="PS51257">
    <property type="entry name" value="PROKAR_LIPOPROTEIN"/>
    <property type="match status" value="1"/>
</dbReference>
<dbReference type="OrthoDB" id="338211at2"/>
<dbReference type="GO" id="GO:0004016">
    <property type="term" value="F:adenylate cyclase activity"/>
    <property type="evidence" value="ECO:0007669"/>
    <property type="project" value="UniProtKB-ARBA"/>
</dbReference>
<dbReference type="EMBL" id="CP035807">
    <property type="protein sequence ID" value="QEN03287.1"/>
    <property type="molecule type" value="Genomic_DNA"/>
</dbReference>
<feature type="transmembrane region" description="Helical" evidence="1">
    <location>
        <begin position="268"/>
        <end position="286"/>
    </location>
</feature>
<dbReference type="InterPro" id="IPR001054">
    <property type="entry name" value="A/G_cyclase"/>
</dbReference>
<dbReference type="SMART" id="SM00044">
    <property type="entry name" value="CYCc"/>
    <property type="match status" value="1"/>
</dbReference>
<evidence type="ECO:0000313" key="3">
    <source>
        <dbReference type="EMBL" id="QEN03287.1"/>
    </source>
</evidence>
<keyword evidence="1" id="KW-0472">Membrane</keyword>
<evidence type="ECO:0000313" key="4">
    <source>
        <dbReference type="Proteomes" id="UP000323824"/>
    </source>
</evidence>
<keyword evidence="4" id="KW-1185">Reference proteome</keyword>
<proteinExistence type="predicted"/>
<evidence type="ECO:0000259" key="2">
    <source>
        <dbReference type="PROSITE" id="PS50125"/>
    </source>
</evidence>
<keyword evidence="1" id="KW-1133">Transmembrane helix</keyword>
<dbReference type="InterPro" id="IPR029787">
    <property type="entry name" value="Nucleotide_cyclase"/>
</dbReference>
<protein>
    <submittedName>
        <fullName evidence="3">Adenylate/guanylate cyclase domain-containing protein</fullName>
    </submittedName>
</protein>
<dbReference type="Proteomes" id="UP000323824">
    <property type="component" value="Chromosome"/>
</dbReference>
<dbReference type="GO" id="GO:0009190">
    <property type="term" value="P:cyclic nucleotide biosynthetic process"/>
    <property type="evidence" value="ECO:0007669"/>
    <property type="project" value="InterPro"/>
</dbReference>
<dbReference type="PANTHER" id="PTHR43081">
    <property type="entry name" value="ADENYLATE CYCLASE, TERMINAL-DIFFERENTIATION SPECIFIC-RELATED"/>
    <property type="match status" value="1"/>
</dbReference>
<accession>A0A5C1Q7D3</accession>
<organism evidence="3 4">
    <name type="scientific">Thiospirochaeta perfilievii</name>
    <dbReference type="NCBI Taxonomy" id="252967"/>
    <lineage>
        <taxon>Bacteria</taxon>
        <taxon>Pseudomonadati</taxon>
        <taxon>Spirochaetota</taxon>
        <taxon>Spirochaetia</taxon>
        <taxon>Spirochaetales</taxon>
        <taxon>Spirochaetaceae</taxon>
        <taxon>Thiospirochaeta</taxon>
    </lineage>
</organism>
<feature type="transmembrane region" description="Helical" evidence="1">
    <location>
        <begin position="176"/>
        <end position="194"/>
    </location>
</feature>
<dbReference type="KEGG" id="sper:EW093_00715"/>
<dbReference type="PROSITE" id="PS50125">
    <property type="entry name" value="GUANYLATE_CYCLASE_2"/>
    <property type="match status" value="1"/>
</dbReference>
<dbReference type="GO" id="GO:0035556">
    <property type="term" value="P:intracellular signal transduction"/>
    <property type="evidence" value="ECO:0007669"/>
    <property type="project" value="InterPro"/>
</dbReference>
<keyword evidence="1" id="KW-0812">Transmembrane</keyword>
<feature type="transmembrane region" description="Helical" evidence="1">
    <location>
        <begin position="292"/>
        <end position="311"/>
    </location>
</feature>
<dbReference type="InterPro" id="IPR050697">
    <property type="entry name" value="Adenylyl/Guanylyl_Cyclase_3/4"/>
</dbReference>
<feature type="transmembrane region" description="Helical" evidence="1">
    <location>
        <begin position="245"/>
        <end position="261"/>
    </location>
</feature>
<dbReference type="Pfam" id="PF00211">
    <property type="entry name" value="Guanylate_cyc"/>
    <property type="match status" value="1"/>
</dbReference>
<feature type="transmembrane region" description="Helical" evidence="1">
    <location>
        <begin position="349"/>
        <end position="370"/>
    </location>
</feature>
<dbReference type="InterPro" id="IPR011623">
    <property type="entry name" value="7TMR_DISM_rcpt_extracell_dom1"/>
</dbReference>
<name>A0A5C1Q7D3_9SPIO</name>
<dbReference type="SUPFAM" id="SSF55073">
    <property type="entry name" value="Nucleotide cyclase"/>
    <property type="match status" value="1"/>
</dbReference>
<dbReference type="Gene3D" id="3.30.70.1230">
    <property type="entry name" value="Nucleotide cyclase"/>
    <property type="match status" value="1"/>
</dbReference>
<dbReference type="PANTHER" id="PTHR43081:SF1">
    <property type="entry name" value="ADENYLATE CYCLASE, TERMINAL-DIFFERENTIATION SPECIFIC"/>
    <property type="match status" value="1"/>
</dbReference>
<feature type="transmembrane region" description="Helical" evidence="1">
    <location>
        <begin position="323"/>
        <end position="343"/>
    </location>
</feature>
<reference evidence="3 4" key="1">
    <citation type="submission" date="2019-02" db="EMBL/GenBank/DDBJ databases">
        <authorList>
            <person name="Fomenkov A."/>
            <person name="Dubinina G."/>
            <person name="Grabovich M."/>
            <person name="Vincze T."/>
            <person name="Roberts R.J."/>
        </authorList>
    </citation>
    <scope>NUCLEOTIDE SEQUENCE [LARGE SCALE GENOMIC DNA]</scope>
    <source>
        <strain evidence="3 4">P</strain>
    </source>
</reference>
<evidence type="ECO:0000256" key="1">
    <source>
        <dbReference type="SAM" id="Phobius"/>
    </source>
</evidence>
<gene>
    <name evidence="3" type="ORF">EW093_00715</name>
</gene>
<feature type="domain" description="Guanylate cyclase" evidence="2">
    <location>
        <begin position="426"/>
        <end position="543"/>
    </location>
</feature>
<reference evidence="3 4" key="2">
    <citation type="submission" date="2019-09" db="EMBL/GenBank/DDBJ databases">
        <title>Complete Genome Sequence and Methylome Analysis of free living Spirochaetas.</title>
        <authorList>
            <person name="Leshcheva N."/>
            <person name="Mikheeva N."/>
        </authorList>
    </citation>
    <scope>NUCLEOTIDE SEQUENCE [LARGE SCALE GENOMIC DNA]</scope>
    <source>
        <strain evidence="3 4">P</strain>
    </source>
</reference>